<dbReference type="Proteomes" id="UP000279470">
    <property type="component" value="Unassembled WGS sequence"/>
</dbReference>
<proteinExistence type="predicted"/>
<evidence type="ECO:0000313" key="5">
    <source>
        <dbReference type="Proteomes" id="UP000279470"/>
    </source>
</evidence>
<keyword evidence="2" id="KW-0548">Nucleotidyltransferase</keyword>
<dbReference type="SUPFAM" id="SSF52374">
    <property type="entry name" value="Nucleotidylyl transferase"/>
    <property type="match status" value="1"/>
</dbReference>
<dbReference type="GO" id="GO:0016779">
    <property type="term" value="F:nucleotidyltransferase activity"/>
    <property type="evidence" value="ECO:0007669"/>
    <property type="project" value="UniProtKB-KW"/>
</dbReference>
<sequence>MLYDFLIFIGRFQPFHNGHKYIIEKGLEISNNLIVFCGSANKSRTLKNPFTFLERKKFIIGSFSNKINNRLYIEPLDDFDDDQCWVEHINQIVKRIVHNKRVVLIGHTKDDSSYYLKLFHNMQYIEIQKIYDIDAVNIRNIIFNIKDIKKIRKEIKNLVSKEVLKFIIDFLDTEHYLELKNKYMHSFNV</sequence>
<evidence type="ECO:0000313" key="4">
    <source>
        <dbReference type="EMBL" id="RST69815.1"/>
    </source>
</evidence>
<dbReference type="InterPro" id="IPR014729">
    <property type="entry name" value="Rossmann-like_a/b/a_fold"/>
</dbReference>
<gene>
    <name evidence="4" type="ORF">EIC27_02325</name>
</gene>
<name>A0A3R9ZQM2_9RICK</name>
<evidence type="ECO:0000256" key="1">
    <source>
        <dbReference type="ARBA" id="ARBA00022679"/>
    </source>
</evidence>
<dbReference type="RefSeq" id="WP_126044545.1">
    <property type="nucleotide sequence ID" value="NZ_RXFM01000021.1"/>
</dbReference>
<reference evidence="5" key="1">
    <citation type="submission" date="2018-11" db="EMBL/GenBank/DDBJ databases">
        <title>Phylogenetic, genomic, and biogeographic characterization of a novel and ubiquitous marine invertebrate-associated Rickettsiales parasite, Candidatus Marinoinvertebrata rohwerii, gen. nov., sp. nov.</title>
        <authorList>
            <person name="Klinges J.G."/>
            <person name="Rosales S.M."/>
            <person name="Mcminds R."/>
            <person name="Shaver E.C."/>
            <person name="Shantz A."/>
            <person name="Peters E.C."/>
            <person name="Burkepile D.E."/>
            <person name="Silliman B.R."/>
            <person name="Vega Thurber R.L."/>
        </authorList>
    </citation>
    <scope>NUCLEOTIDE SEQUENCE [LARGE SCALE GENOMIC DNA]</scope>
    <source>
        <strain evidence="5">a_cerv_44</strain>
    </source>
</reference>
<keyword evidence="1" id="KW-0808">Transferase</keyword>
<dbReference type="InterPro" id="IPR004821">
    <property type="entry name" value="Cyt_trans-like"/>
</dbReference>
<dbReference type="AlphaFoldDB" id="A0A3R9ZQM2"/>
<organism evidence="4 5">
    <name type="scientific">Candidatus Aquarickettsia rohweri</name>
    <dbReference type="NCBI Taxonomy" id="2602574"/>
    <lineage>
        <taxon>Bacteria</taxon>
        <taxon>Pseudomonadati</taxon>
        <taxon>Pseudomonadota</taxon>
        <taxon>Alphaproteobacteria</taxon>
        <taxon>Rickettsiales</taxon>
        <taxon>Candidatus Midichloriaceae</taxon>
        <taxon>Candidatus Aquarickettsia</taxon>
    </lineage>
</organism>
<accession>A0A3R9ZQM2</accession>
<keyword evidence="5" id="KW-1185">Reference proteome</keyword>
<evidence type="ECO:0000259" key="3">
    <source>
        <dbReference type="Pfam" id="PF01467"/>
    </source>
</evidence>
<dbReference type="PANTHER" id="PTHR21342">
    <property type="entry name" value="PHOSPHOPANTETHEINE ADENYLYLTRANSFERASE"/>
    <property type="match status" value="1"/>
</dbReference>
<dbReference type="PANTHER" id="PTHR21342:SF0">
    <property type="entry name" value="BIFUNCTIONAL NMN ADENYLYLTRANSFERASE_NUDIX HYDROLASE"/>
    <property type="match status" value="1"/>
</dbReference>
<dbReference type="EMBL" id="RXFM01000021">
    <property type="protein sequence ID" value="RST69815.1"/>
    <property type="molecule type" value="Genomic_DNA"/>
</dbReference>
<comment type="caution">
    <text evidence="4">The sequence shown here is derived from an EMBL/GenBank/DDBJ whole genome shotgun (WGS) entry which is preliminary data.</text>
</comment>
<dbReference type="OrthoDB" id="9806661at2"/>
<dbReference type="NCBIfam" id="TIGR00125">
    <property type="entry name" value="cyt_tran_rel"/>
    <property type="match status" value="1"/>
</dbReference>
<evidence type="ECO:0000256" key="2">
    <source>
        <dbReference type="ARBA" id="ARBA00022695"/>
    </source>
</evidence>
<dbReference type="Pfam" id="PF01467">
    <property type="entry name" value="CTP_transf_like"/>
    <property type="match status" value="1"/>
</dbReference>
<protein>
    <recommendedName>
        <fullName evidence="3">Cytidyltransferase-like domain-containing protein</fullName>
    </recommendedName>
</protein>
<dbReference type="Gene3D" id="3.40.50.620">
    <property type="entry name" value="HUPs"/>
    <property type="match status" value="1"/>
</dbReference>
<feature type="domain" description="Cytidyltransferase-like" evidence="3">
    <location>
        <begin position="7"/>
        <end position="62"/>
    </location>
</feature>